<dbReference type="AlphaFoldDB" id="A0A1X7SEK5"/>
<dbReference type="EnsemblMetazoa" id="Aqu2.1.00499_001">
    <property type="protein sequence ID" value="Aqu2.1.00499_001"/>
    <property type="gene ID" value="Aqu2.1.00499"/>
</dbReference>
<proteinExistence type="predicted"/>
<protein>
    <submittedName>
        <fullName evidence="1">Uncharacterized protein</fullName>
    </submittedName>
</protein>
<evidence type="ECO:0000313" key="1">
    <source>
        <dbReference type="EnsemblMetazoa" id="Aqu2.1.00499_001"/>
    </source>
</evidence>
<name>A0A1X7SEK5_AMPQE</name>
<reference evidence="1" key="1">
    <citation type="submission" date="2017-05" db="UniProtKB">
        <authorList>
            <consortium name="EnsemblMetazoa"/>
        </authorList>
    </citation>
    <scope>IDENTIFICATION</scope>
</reference>
<accession>A0A1X7SEK5</accession>
<dbReference type="InParanoid" id="A0A1X7SEK5"/>
<organism evidence="1">
    <name type="scientific">Amphimedon queenslandica</name>
    <name type="common">Sponge</name>
    <dbReference type="NCBI Taxonomy" id="400682"/>
    <lineage>
        <taxon>Eukaryota</taxon>
        <taxon>Metazoa</taxon>
        <taxon>Porifera</taxon>
        <taxon>Demospongiae</taxon>
        <taxon>Heteroscleromorpha</taxon>
        <taxon>Haplosclerida</taxon>
        <taxon>Niphatidae</taxon>
        <taxon>Amphimedon</taxon>
    </lineage>
</organism>
<sequence length="55" mass="6214">LKSPKPLDLVFVDGNDDDGVLLLDEASLTEEELKVEELVLFNLQIIKQNIHARII</sequence>